<dbReference type="EMBL" id="JACRSS010000001">
    <property type="protein sequence ID" value="MBC8537952.1"/>
    <property type="molecule type" value="Genomic_DNA"/>
</dbReference>
<evidence type="ECO:0000256" key="5">
    <source>
        <dbReference type="ARBA" id="ARBA00022490"/>
    </source>
</evidence>
<evidence type="ECO:0000256" key="13">
    <source>
        <dbReference type="ARBA" id="ARBA00051661"/>
    </source>
</evidence>
<evidence type="ECO:0000256" key="7">
    <source>
        <dbReference type="ARBA" id="ARBA00022691"/>
    </source>
</evidence>
<dbReference type="PROSITE" id="PS51918">
    <property type="entry name" value="RADICAL_SAM"/>
    <property type="match status" value="1"/>
</dbReference>
<dbReference type="Pfam" id="PF00919">
    <property type="entry name" value="UPF0004"/>
    <property type="match status" value="1"/>
</dbReference>
<keyword evidence="11" id="KW-0411">Iron-sulfur</keyword>
<comment type="similarity">
    <text evidence="14">Belongs to the methylthiotransferase family. MtaB subfamily.</text>
</comment>
<dbReference type="Gene3D" id="3.40.50.12160">
    <property type="entry name" value="Methylthiotransferase, N-terminal domain"/>
    <property type="match status" value="1"/>
</dbReference>
<dbReference type="InterPro" id="IPR023404">
    <property type="entry name" value="rSAM_horseshoe"/>
</dbReference>
<keyword evidence="20" id="KW-1185">Reference proteome</keyword>
<evidence type="ECO:0000313" key="19">
    <source>
        <dbReference type="EMBL" id="MBC8537952.1"/>
    </source>
</evidence>
<evidence type="ECO:0000313" key="20">
    <source>
        <dbReference type="Proteomes" id="UP000617951"/>
    </source>
</evidence>
<evidence type="ECO:0000256" key="8">
    <source>
        <dbReference type="ARBA" id="ARBA00022694"/>
    </source>
</evidence>
<dbReference type="NCBIfam" id="TIGR01579">
    <property type="entry name" value="MiaB-like-C"/>
    <property type="match status" value="1"/>
</dbReference>
<keyword evidence="10" id="KW-0408">Iron</keyword>
<dbReference type="Pfam" id="PF01938">
    <property type="entry name" value="TRAM"/>
    <property type="match status" value="1"/>
</dbReference>
<dbReference type="InterPro" id="IPR007197">
    <property type="entry name" value="rSAM"/>
</dbReference>
<feature type="domain" description="MTTase N-terminal" evidence="17">
    <location>
        <begin position="1"/>
        <end position="113"/>
    </location>
</feature>
<feature type="domain" description="TRAM" evidence="16">
    <location>
        <begin position="370"/>
        <end position="429"/>
    </location>
</feature>
<evidence type="ECO:0000256" key="6">
    <source>
        <dbReference type="ARBA" id="ARBA00022679"/>
    </source>
</evidence>
<dbReference type="NCBIfam" id="TIGR00089">
    <property type="entry name" value="MiaB/RimO family radical SAM methylthiotransferase"/>
    <property type="match status" value="1"/>
</dbReference>
<proteinExistence type="inferred from homology"/>
<dbReference type="InterPro" id="IPR013848">
    <property type="entry name" value="Methylthiotransferase_N"/>
</dbReference>
<dbReference type="SFLD" id="SFLDG01082">
    <property type="entry name" value="B12-binding_domain_containing"/>
    <property type="match status" value="1"/>
</dbReference>
<gene>
    <name evidence="19" type="primary">mtaB</name>
    <name evidence="19" type="ORF">H8693_03250</name>
</gene>
<dbReference type="GO" id="GO:0046872">
    <property type="term" value="F:metal ion binding"/>
    <property type="evidence" value="ECO:0007669"/>
    <property type="project" value="UniProtKB-KW"/>
</dbReference>
<comment type="function">
    <text evidence="2">Catalyzes the methylthiolation of N6-threonylcarbamoyladenosine (t(6)A), leading to the formation of 2-methylthio-N6-threonylcarbamoyladenosine (ms(2)t(6)A) at position 37 in tRNAs that read codons beginning with adenine.</text>
</comment>
<dbReference type="EC" id="2.8.4.5" evidence="3"/>
<accession>A0A926DHM8</accession>
<dbReference type="InterPro" id="IPR005839">
    <property type="entry name" value="Methylthiotransferase"/>
</dbReference>
<evidence type="ECO:0000259" key="16">
    <source>
        <dbReference type="PROSITE" id="PS50926"/>
    </source>
</evidence>
<dbReference type="InterPro" id="IPR034557">
    <property type="entry name" value="ThrcA_tRNA_MEthiotransferase"/>
</dbReference>
<evidence type="ECO:0000256" key="2">
    <source>
        <dbReference type="ARBA" id="ARBA00002399"/>
    </source>
</evidence>
<dbReference type="PROSITE" id="PS50926">
    <property type="entry name" value="TRAM"/>
    <property type="match status" value="1"/>
</dbReference>
<dbReference type="InterPro" id="IPR020612">
    <property type="entry name" value="Methylthiotransferase_CS"/>
</dbReference>
<protein>
    <recommendedName>
        <fullName evidence="15">Threonylcarbamoyladenosine tRNA methylthiotransferase MtaB</fullName>
        <ecNumber evidence="3">2.8.4.5</ecNumber>
    </recommendedName>
    <alternativeName>
        <fullName evidence="12">tRNA-t(6)A37 methylthiotransferase</fullName>
    </alternativeName>
</protein>
<dbReference type="PROSITE" id="PS51449">
    <property type="entry name" value="MTTASE_N"/>
    <property type="match status" value="1"/>
</dbReference>
<comment type="caution">
    <text evidence="19">The sequence shown here is derived from an EMBL/GenBank/DDBJ whole genome shotgun (WGS) entry which is preliminary data.</text>
</comment>
<dbReference type="InterPro" id="IPR002792">
    <property type="entry name" value="TRAM_dom"/>
</dbReference>
<keyword evidence="5" id="KW-0963">Cytoplasm</keyword>
<dbReference type="SMART" id="SM00729">
    <property type="entry name" value="Elp3"/>
    <property type="match status" value="1"/>
</dbReference>
<dbReference type="Pfam" id="PF04055">
    <property type="entry name" value="Radical_SAM"/>
    <property type="match status" value="1"/>
</dbReference>
<evidence type="ECO:0000256" key="11">
    <source>
        <dbReference type="ARBA" id="ARBA00023014"/>
    </source>
</evidence>
<evidence type="ECO:0000256" key="4">
    <source>
        <dbReference type="ARBA" id="ARBA00022485"/>
    </source>
</evidence>
<evidence type="ECO:0000256" key="9">
    <source>
        <dbReference type="ARBA" id="ARBA00022723"/>
    </source>
</evidence>
<dbReference type="RefSeq" id="WP_249279767.1">
    <property type="nucleotide sequence ID" value="NZ_JACRSS010000001.1"/>
</dbReference>
<dbReference type="InterPro" id="IPR006467">
    <property type="entry name" value="MiaB-like_bact"/>
</dbReference>
<keyword evidence="7" id="KW-0949">S-adenosyl-L-methionine</keyword>
<dbReference type="AlphaFoldDB" id="A0A926DHM8"/>
<comment type="catalytic activity">
    <reaction evidence="13">
        <text>N(6)-L-threonylcarbamoyladenosine(37) in tRNA + (sulfur carrier)-SH + AH2 + 2 S-adenosyl-L-methionine = 2-methylsulfanyl-N(6)-L-threonylcarbamoyladenosine(37) in tRNA + (sulfur carrier)-H + 5'-deoxyadenosine + L-methionine + A + S-adenosyl-L-homocysteine + 2 H(+)</text>
        <dbReference type="Rhea" id="RHEA:37075"/>
        <dbReference type="Rhea" id="RHEA-COMP:10163"/>
        <dbReference type="Rhea" id="RHEA-COMP:11092"/>
        <dbReference type="Rhea" id="RHEA-COMP:14737"/>
        <dbReference type="Rhea" id="RHEA-COMP:14739"/>
        <dbReference type="ChEBI" id="CHEBI:13193"/>
        <dbReference type="ChEBI" id="CHEBI:15378"/>
        <dbReference type="ChEBI" id="CHEBI:17319"/>
        <dbReference type="ChEBI" id="CHEBI:17499"/>
        <dbReference type="ChEBI" id="CHEBI:29917"/>
        <dbReference type="ChEBI" id="CHEBI:57844"/>
        <dbReference type="ChEBI" id="CHEBI:57856"/>
        <dbReference type="ChEBI" id="CHEBI:59789"/>
        <dbReference type="ChEBI" id="CHEBI:64428"/>
        <dbReference type="ChEBI" id="CHEBI:74418"/>
        <dbReference type="ChEBI" id="CHEBI:74420"/>
        <dbReference type="EC" id="2.8.4.5"/>
    </reaction>
</comment>
<evidence type="ECO:0000259" key="17">
    <source>
        <dbReference type="PROSITE" id="PS51449"/>
    </source>
</evidence>
<dbReference type="InterPro" id="IPR058240">
    <property type="entry name" value="rSAM_sf"/>
</dbReference>
<organism evidence="19 20">
    <name type="scientific">Guopingia tenuis</name>
    <dbReference type="NCBI Taxonomy" id="2763656"/>
    <lineage>
        <taxon>Bacteria</taxon>
        <taxon>Bacillati</taxon>
        <taxon>Bacillota</taxon>
        <taxon>Clostridia</taxon>
        <taxon>Christensenellales</taxon>
        <taxon>Christensenellaceae</taxon>
        <taxon>Guopingia</taxon>
    </lineage>
</organism>
<keyword evidence="8" id="KW-0819">tRNA processing</keyword>
<evidence type="ECO:0000256" key="3">
    <source>
        <dbReference type="ARBA" id="ARBA00013273"/>
    </source>
</evidence>
<dbReference type="FunFam" id="3.80.30.20:FF:000001">
    <property type="entry name" value="tRNA-2-methylthio-N(6)-dimethylallyladenosine synthase 2"/>
    <property type="match status" value="1"/>
</dbReference>
<name>A0A926DHM8_9FIRM</name>
<evidence type="ECO:0000256" key="1">
    <source>
        <dbReference type="ARBA" id="ARBA00001966"/>
    </source>
</evidence>
<dbReference type="SFLD" id="SFLDG01061">
    <property type="entry name" value="methylthiotransferase"/>
    <property type="match status" value="1"/>
</dbReference>
<dbReference type="FunFam" id="3.40.50.12160:FF:000004">
    <property type="entry name" value="Threonylcarbamoyladenosine tRNA methylthiotransferase MtaB"/>
    <property type="match status" value="1"/>
</dbReference>
<dbReference type="InterPro" id="IPR038135">
    <property type="entry name" value="Methylthiotransferase_N_sf"/>
</dbReference>
<keyword evidence="6" id="KW-0808">Transferase</keyword>
<dbReference type="InterPro" id="IPR006638">
    <property type="entry name" value="Elp3/MiaA/NifB-like_rSAM"/>
</dbReference>
<feature type="domain" description="Radical SAM core" evidence="18">
    <location>
        <begin position="138"/>
        <end position="367"/>
    </location>
</feature>
<comment type="cofactor">
    <cofactor evidence="1">
        <name>[4Fe-4S] cluster</name>
        <dbReference type="ChEBI" id="CHEBI:49883"/>
    </cofactor>
</comment>
<evidence type="ECO:0000256" key="15">
    <source>
        <dbReference type="ARBA" id="ARBA00069898"/>
    </source>
</evidence>
<dbReference type="GO" id="GO:0051539">
    <property type="term" value="F:4 iron, 4 sulfur cluster binding"/>
    <property type="evidence" value="ECO:0007669"/>
    <property type="project" value="UniProtKB-KW"/>
</dbReference>
<sequence>MKAAIYTLGCKVNQYDSDAMAEILEKEGYTLVDFHEKADVYIINTCTVTAVADKKSRQMIHRAHERNPQAILCVCGCLAQRDAQTILEMEGVRAAIGTKNRARIGEILRRLQEEPGKIDAVEEIRAERAFERMHISRSAERTRANMKICEGCNNFCSYCIIPYARGPVRSRPLEDILEEARALAESGVKEVVLTGIHLGSYGRDLKGISLIDVIEAVGQVEGIFRIRLGSLEPSLLTEEFCRRASGVKSLCPHFHVSLQSGSAGVLRRMNRHYTPEEYAGYIANLRRYFENPAITTDVIAGFAGETEEEHQETLQFVRSIGFAKIHVFPYSEREGTAAVKLPNPVPKALRRSRGAEISAASEEMSRAYLQSFLGKTEEVLVEEIDGENISVGHNERYCRVCMKGACPNEIVRAEIEKVEGDSLFGHLIPG</sequence>
<dbReference type="PANTHER" id="PTHR11918">
    <property type="entry name" value="RADICAL SAM PROTEINS"/>
    <property type="match status" value="1"/>
</dbReference>
<dbReference type="SFLD" id="SFLDS00029">
    <property type="entry name" value="Radical_SAM"/>
    <property type="match status" value="1"/>
</dbReference>
<dbReference type="Gene3D" id="3.80.30.20">
    <property type="entry name" value="tm_1862 like domain"/>
    <property type="match status" value="1"/>
</dbReference>
<evidence type="ECO:0000256" key="12">
    <source>
        <dbReference type="ARBA" id="ARBA00031213"/>
    </source>
</evidence>
<dbReference type="SUPFAM" id="SSF102114">
    <property type="entry name" value="Radical SAM enzymes"/>
    <property type="match status" value="1"/>
</dbReference>
<dbReference type="PANTHER" id="PTHR11918:SF45">
    <property type="entry name" value="THREONYLCARBAMOYLADENOSINE TRNA METHYLTHIOTRANSFERASE"/>
    <property type="match status" value="1"/>
</dbReference>
<dbReference type="GO" id="GO:0035598">
    <property type="term" value="F:tRNA (N(6)-L-threonylcarbamoyladenosine(37)-C(2))-methylthiotransferase activity"/>
    <property type="evidence" value="ECO:0007669"/>
    <property type="project" value="UniProtKB-EC"/>
</dbReference>
<evidence type="ECO:0000259" key="18">
    <source>
        <dbReference type="PROSITE" id="PS51918"/>
    </source>
</evidence>
<reference evidence="19" key="1">
    <citation type="submission" date="2020-08" db="EMBL/GenBank/DDBJ databases">
        <title>Genome public.</title>
        <authorList>
            <person name="Liu C."/>
            <person name="Sun Q."/>
        </authorList>
    </citation>
    <scope>NUCLEOTIDE SEQUENCE</scope>
    <source>
        <strain evidence="19">NSJ-63</strain>
    </source>
</reference>
<keyword evidence="9" id="KW-0479">Metal-binding</keyword>
<keyword evidence="4" id="KW-0004">4Fe-4S</keyword>
<dbReference type="PROSITE" id="PS01278">
    <property type="entry name" value="MTTASE_RADICAL"/>
    <property type="match status" value="1"/>
</dbReference>
<dbReference type="SFLD" id="SFLDF00295">
    <property type="entry name" value="threonylcarbamoyladenosine_tRN"/>
    <property type="match status" value="1"/>
</dbReference>
<evidence type="ECO:0000256" key="14">
    <source>
        <dbReference type="ARBA" id="ARBA00061574"/>
    </source>
</evidence>
<dbReference type="CDD" id="cd01335">
    <property type="entry name" value="Radical_SAM"/>
    <property type="match status" value="1"/>
</dbReference>
<evidence type="ECO:0000256" key="10">
    <source>
        <dbReference type="ARBA" id="ARBA00023004"/>
    </source>
</evidence>
<dbReference type="Proteomes" id="UP000617951">
    <property type="component" value="Unassembled WGS sequence"/>
</dbReference>